<dbReference type="InterPro" id="IPR057670">
    <property type="entry name" value="SH3_retrovirus"/>
</dbReference>
<keyword evidence="14" id="KW-0548">Nucleotidyltransferase</keyword>
<dbReference type="GO" id="GO:0005524">
    <property type="term" value="F:ATP binding"/>
    <property type="evidence" value="ECO:0007669"/>
    <property type="project" value="UniProtKB-KW"/>
</dbReference>
<keyword evidence="8" id="KW-0255">Endonuclease</keyword>
<evidence type="ECO:0000256" key="4">
    <source>
        <dbReference type="ARBA" id="ARBA00022722"/>
    </source>
</evidence>
<dbReference type="Pfam" id="PF00665">
    <property type="entry name" value="rve"/>
    <property type="match status" value="1"/>
</dbReference>
<dbReference type="GO" id="GO:0003964">
    <property type="term" value="F:RNA-directed DNA polymerase activity"/>
    <property type="evidence" value="ECO:0007669"/>
    <property type="project" value="UniProtKB-KW"/>
</dbReference>
<organism evidence="21 22">
    <name type="scientific">Araneus ventricosus</name>
    <name type="common">Orbweaver spider</name>
    <name type="synonym">Epeira ventricosa</name>
    <dbReference type="NCBI Taxonomy" id="182803"/>
    <lineage>
        <taxon>Eukaryota</taxon>
        <taxon>Metazoa</taxon>
        <taxon>Ecdysozoa</taxon>
        <taxon>Arthropoda</taxon>
        <taxon>Chelicerata</taxon>
        <taxon>Arachnida</taxon>
        <taxon>Araneae</taxon>
        <taxon>Araneomorphae</taxon>
        <taxon>Entelegynae</taxon>
        <taxon>Araneoidea</taxon>
        <taxon>Araneidae</taxon>
        <taxon>Araneus</taxon>
    </lineage>
</organism>
<dbReference type="GO" id="GO:0015074">
    <property type="term" value="P:DNA integration"/>
    <property type="evidence" value="ECO:0007669"/>
    <property type="project" value="UniProtKB-KW"/>
</dbReference>
<dbReference type="GO" id="GO:0006310">
    <property type="term" value="P:DNA recombination"/>
    <property type="evidence" value="ECO:0007669"/>
    <property type="project" value="UniProtKB-KW"/>
</dbReference>
<gene>
    <name evidence="21" type="primary">POLX_422</name>
    <name evidence="21" type="ORF">AVEN_115962_1</name>
</gene>
<dbReference type="PANTHER" id="PTHR42648">
    <property type="entry name" value="TRANSPOSASE, PUTATIVE-RELATED"/>
    <property type="match status" value="1"/>
</dbReference>
<dbReference type="OrthoDB" id="8048980at2759"/>
<dbReference type="InterPro" id="IPR012337">
    <property type="entry name" value="RNaseH-like_sf"/>
</dbReference>
<dbReference type="SUPFAM" id="SSF53098">
    <property type="entry name" value="Ribonuclease H-like"/>
    <property type="match status" value="1"/>
</dbReference>
<dbReference type="InterPro" id="IPR001584">
    <property type="entry name" value="Integrase_cat-core"/>
</dbReference>
<evidence type="ECO:0000256" key="12">
    <source>
        <dbReference type="ARBA" id="ARBA00022908"/>
    </source>
</evidence>
<evidence type="ECO:0000259" key="19">
    <source>
        <dbReference type="PROSITE" id="PS50158"/>
    </source>
</evidence>
<evidence type="ECO:0000256" key="2">
    <source>
        <dbReference type="ARBA" id="ARBA00022612"/>
    </source>
</evidence>
<evidence type="ECO:0000256" key="6">
    <source>
        <dbReference type="ARBA" id="ARBA00022741"/>
    </source>
</evidence>
<dbReference type="InterPro" id="IPR039537">
    <property type="entry name" value="Retrotran_Ty1/copia-like"/>
</dbReference>
<evidence type="ECO:0000256" key="11">
    <source>
        <dbReference type="ARBA" id="ARBA00022842"/>
    </source>
</evidence>
<dbReference type="PANTHER" id="PTHR42648:SF11">
    <property type="entry name" value="TRANSPOSON TY4-P GAG-POL POLYPROTEIN"/>
    <property type="match status" value="1"/>
</dbReference>
<dbReference type="AlphaFoldDB" id="A0A4Y2KX16"/>
<dbReference type="InterPro" id="IPR036875">
    <property type="entry name" value="Znf_CCHC_sf"/>
</dbReference>
<dbReference type="SUPFAM" id="SSF57756">
    <property type="entry name" value="Retrovirus zinc finger-like domains"/>
    <property type="match status" value="1"/>
</dbReference>
<dbReference type="GO" id="GO:0042575">
    <property type="term" value="C:DNA polymerase complex"/>
    <property type="evidence" value="ECO:0007669"/>
    <property type="project" value="UniProtKB-ARBA"/>
</dbReference>
<evidence type="ECO:0000313" key="21">
    <source>
        <dbReference type="EMBL" id="GBN06835.1"/>
    </source>
</evidence>
<keyword evidence="17" id="KW-0511">Multifunctional enzyme</keyword>
<keyword evidence="11" id="KW-0460">Magnesium</keyword>
<dbReference type="GO" id="GO:0003676">
    <property type="term" value="F:nucleic acid binding"/>
    <property type="evidence" value="ECO:0007669"/>
    <property type="project" value="InterPro"/>
</dbReference>
<keyword evidence="18" id="KW-0863">Zinc-finger</keyword>
<keyword evidence="6" id="KW-0547">Nucleotide-binding</keyword>
<evidence type="ECO:0000256" key="5">
    <source>
        <dbReference type="ARBA" id="ARBA00022723"/>
    </source>
</evidence>
<feature type="domain" description="Integrase catalytic" evidence="20">
    <location>
        <begin position="281"/>
        <end position="442"/>
    </location>
</feature>
<keyword evidence="16" id="KW-0233">DNA recombination</keyword>
<evidence type="ECO:0000256" key="1">
    <source>
        <dbReference type="ARBA" id="ARBA00002180"/>
    </source>
</evidence>
<proteinExistence type="predicted"/>
<keyword evidence="5" id="KW-0479">Metal-binding</keyword>
<dbReference type="GO" id="GO:0004519">
    <property type="term" value="F:endonuclease activity"/>
    <property type="evidence" value="ECO:0007669"/>
    <property type="project" value="UniProtKB-KW"/>
</dbReference>
<evidence type="ECO:0000256" key="13">
    <source>
        <dbReference type="ARBA" id="ARBA00022918"/>
    </source>
</evidence>
<dbReference type="GO" id="GO:0004190">
    <property type="term" value="F:aspartic-type endopeptidase activity"/>
    <property type="evidence" value="ECO:0007669"/>
    <property type="project" value="UniProtKB-KW"/>
</dbReference>
<evidence type="ECO:0000256" key="9">
    <source>
        <dbReference type="ARBA" id="ARBA00022801"/>
    </source>
</evidence>
<keyword evidence="10" id="KW-0067">ATP-binding</keyword>
<evidence type="ECO:0000259" key="20">
    <source>
        <dbReference type="PROSITE" id="PS50994"/>
    </source>
</evidence>
<reference evidence="21 22" key="1">
    <citation type="journal article" date="2019" name="Sci. Rep.">
        <title>Orb-weaving spider Araneus ventricosus genome elucidates the spidroin gene catalogue.</title>
        <authorList>
            <person name="Kono N."/>
            <person name="Nakamura H."/>
            <person name="Ohtoshi R."/>
            <person name="Moran D.A.P."/>
            <person name="Shinohara A."/>
            <person name="Yoshida Y."/>
            <person name="Fujiwara M."/>
            <person name="Mori M."/>
            <person name="Tomita M."/>
            <person name="Arakawa K."/>
        </authorList>
    </citation>
    <scope>NUCLEOTIDE SEQUENCE [LARGE SCALE GENOMIC DNA]</scope>
</reference>
<dbReference type="GO" id="GO:0008270">
    <property type="term" value="F:zinc ion binding"/>
    <property type="evidence" value="ECO:0007669"/>
    <property type="project" value="UniProtKB-KW"/>
</dbReference>
<keyword evidence="18" id="KW-0862">Zinc</keyword>
<keyword evidence="3" id="KW-0645">Protease</keyword>
<dbReference type="Pfam" id="PF13976">
    <property type="entry name" value="gag_pre-integrs"/>
    <property type="match status" value="1"/>
</dbReference>
<dbReference type="InterPro" id="IPR043502">
    <property type="entry name" value="DNA/RNA_pol_sf"/>
</dbReference>
<dbReference type="GO" id="GO:0003887">
    <property type="term" value="F:DNA-directed DNA polymerase activity"/>
    <property type="evidence" value="ECO:0007669"/>
    <property type="project" value="UniProtKB-KW"/>
</dbReference>
<dbReference type="InterPro" id="IPR001878">
    <property type="entry name" value="Znf_CCHC"/>
</dbReference>
<comment type="function">
    <text evidence="1">The aspartyl protease (PR) mediates the proteolytic cleavages of the Gag and Gag-Pol polyproteins after assembly of the VLP.</text>
</comment>
<dbReference type="Pfam" id="PF07727">
    <property type="entry name" value="RVT_2"/>
    <property type="match status" value="1"/>
</dbReference>
<evidence type="ECO:0000313" key="22">
    <source>
        <dbReference type="Proteomes" id="UP000499080"/>
    </source>
</evidence>
<dbReference type="Gene3D" id="3.30.420.10">
    <property type="entry name" value="Ribonuclease H-like superfamily/Ribonuclease H"/>
    <property type="match status" value="1"/>
</dbReference>
<keyword evidence="12" id="KW-0229">DNA integration</keyword>
<accession>A0A4Y2KX16</accession>
<keyword evidence="2" id="KW-1188">Viral release from host cell</keyword>
<protein>
    <submittedName>
        <fullName evidence="21">Retrovirus-related Pol polyprotein from transposon TNT 1-94</fullName>
    </submittedName>
</protein>
<evidence type="ECO:0000256" key="7">
    <source>
        <dbReference type="ARBA" id="ARBA00022750"/>
    </source>
</evidence>
<dbReference type="InterPro" id="IPR036397">
    <property type="entry name" value="RNaseH_sf"/>
</dbReference>
<keyword evidence="9" id="KW-0378">Hydrolase</keyword>
<keyword evidence="15" id="KW-0917">Virion maturation</keyword>
<dbReference type="PROSITE" id="PS50158">
    <property type="entry name" value="ZF_CCHC"/>
    <property type="match status" value="1"/>
</dbReference>
<keyword evidence="13" id="KW-0695">RNA-directed DNA polymerase</keyword>
<dbReference type="InterPro" id="IPR054722">
    <property type="entry name" value="PolX-like_BBD"/>
</dbReference>
<evidence type="ECO:0000256" key="16">
    <source>
        <dbReference type="ARBA" id="ARBA00023172"/>
    </source>
</evidence>
<evidence type="ECO:0000256" key="17">
    <source>
        <dbReference type="ARBA" id="ARBA00023268"/>
    </source>
</evidence>
<sequence length="793" mass="90777">MDIIVYILMSLPPEYDSTKSAIENQPSEHVSLQFVVSRLLDAEALLKDRRVSETKAARSESSNDVAFPTNQRTVVCFKCNKKEHIASFCDKTVVCHHCGKLGHKKRNCRNLTRKKPPFKEEEAAAVSFVVGEGEVKKFIVDSGATSHMCSQREWFEEFKPSSGTVSCAAKSSLLEVAVKQIQKAGYSVLFKDNKAIVKGKNKTFVLCELNSKGQYVSDFIPTVSNTFVAETEEAELWHRRLGHSGNHALRKLGLPTSDSFCENCFLAKQSAESIGKGNRRSESAPMRMIHSDLCGPVESATLSGERYVLTFVDDYSRFCEVRLIKKKSDIAVEFNKFLKVTDTVKIIRCDNAKEYVSGELQKVARNAGVEIDPCPPYTPQLNGVAERMNRTLFDKVRAMLYDSKLPKSCWGYAIQTAAFLHNRIPCTSINDCTPYELKYSTKPDLSKIRIFGCDAYVKVAETQRRKLDPKSKKMIFIGYSSMGYRVMDPVTRRVTVSRNVRFDEKKIISDKLSATPNIENQEDTSDLGEEKEMDIKLEETERAIDDKYPEFRRSQRERKPPVRYPFNEALSATNEELTYDEIKFLPEEEQSNWKGAMDKEMLSMEKNKVWDLVELPEKEKQPITCKWIFKRKRDGKYKARLVARGFMQKEGVDYTETFSPVISMPSLRLVLVLILQENLHSYVMDVKTAFLNGDLDEVMYMSQPQGYDDGTRKVCKLNKSLYGLKQAPRQWFHKFQQFMNKVKFKQSTFDPCIFIRKEKGKKIIICLYVDDLLIAGSDPNEVKTVINLLQNEF</sequence>
<keyword evidence="7" id="KW-0064">Aspartyl protease</keyword>
<dbReference type="InterPro" id="IPR025724">
    <property type="entry name" value="GAG-pre-integrase_dom"/>
</dbReference>
<dbReference type="GO" id="GO:0006508">
    <property type="term" value="P:proteolysis"/>
    <property type="evidence" value="ECO:0007669"/>
    <property type="project" value="UniProtKB-KW"/>
</dbReference>
<dbReference type="SMART" id="SM00343">
    <property type="entry name" value="ZnF_C2HC"/>
    <property type="match status" value="2"/>
</dbReference>
<dbReference type="Gene3D" id="4.10.60.10">
    <property type="entry name" value="Zinc finger, CCHC-type"/>
    <property type="match status" value="1"/>
</dbReference>
<evidence type="ECO:0000256" key="14">
    <source>
        <dbReference type="ARBA" id="ARBA00022932"/>
    </source>
</evidence>
<feature type="domain" description="CCHC-type" evidence="19">
    <location>
        <begin position="95"/>
        <end position="110"/>
    </location>
</feature>
<evidence type="ECO:0000256" key="15">
    <source>
        <dbReference type="ARBA" id="ARBA00023113"/>
    </source>
</evidence>
<evidence type="ECO:0000256" key="18">
    <source>
        <dbReference type="PROSITE-ProRule" id="PRU00047"/>
    </source>
</evidence>
<evidence type="ECO:0000256" key="3">
    <source>
        <dbReference type="ARBA" id="ARBA00022670"/>
    </source>
</evidence>
<keyword evidence="14" id="KW-0239">DNA-directed DNA polymerase</keyword>
<dbReference type="EMBL" id="BGPR01005103">
    <property type="protein sequence ID" value="GBN06835.1"/>
    <property type="molecule type" value="Genomic_DNA"/>
</dbReference>
<comment type="caution">
    <text evidence="21">The sequence shown here is derived from an EMBL/GenBank/DDBJ whole genome shotgun (WGS) entry which is preliminary data.</text>
</comment>
<evidence type="ECO:0000256" key="8">
    <source>
        <dbReference type="ARBA" id="ARBA00022759"/>
    </source>
</evidence>
<keyword evidence="14" id="KW-0808">Transferase</keyword>
<keyword evidence="4" id="KW-0540">Nuclease</keyword>
<name>A0A4Y2KX16_ARAVE</name>
<dbReference type="SUPFAM" id="SSF56672">
    <property type="entry name" value="DNA/RNA polymerases"/>
    <property type="match status" value="1"/>
</dbReference>
<dbReference type="Pfam" id="PF22936">
    <property type="entry name" value="Pol_BBD"/>
    <property type="match status" value="1"/>
</dbReference>
<dbReference type="Proteomes" id="UP000499080">
    <property type="component" value="Unassembled WGS sequence"/>
</dbReference>
<dbReference type="PROSITE" id="PS50994">
    <property type="entry name" value="INTEGRASE"/>
    <property type="match status" value="1"/>
</dbReference>
<dbReference type="Pfam" id="PF25597">
    <property type="entry name" value="SH3_retrovirus"/>
    <property type="match status" value="1"/>
</dbReference>
<evidence type="ECO:0000256" key="10">
    <source>
        <dbReference type="ARBA" id="ARBA00022840"/>
    </source>
</evidence>
<dbReference type="InterPro" id="IPR013103">
    <property type="entry name" value="RVT_2"/>
</dbReference>
<keyword evidence="22" id="KW-1185">Reference proteome</keyword>